<dbReference type="AlphaFoldDB" id="A0A2C6KE33"/>
<evidence type="ECO:0000256" key="4">
    <source>
        <dbReference type="ARBA" id="ARBA00022741"/>
    </source>
</evidence>
<feature type="compositionally biased region" description="Polar residues" evidence="7">
    <location>
        <begin position="312"/>
        <end position="332"/>
    </location>
</feature>
<accession>A0A2C6KE33</accession>
<gene>
    <name evidence="8" type="ORF">CSUI_003883</name>
</gene>
<evidence type="ECO:0000313" key="9">
    <source>
        <dbReference type="Proteomes" id="UP000221165"/>
    </source>
</evidence>
<evidence type="ECO:0000256" key="3">
    <source>
        <dbReference type="ARBA" id="ARBA00022679"/>
    </source>
</evidence>
<dbReference type="VEuPathDB" id="ToxoDB:CSUI_003883"/>
<evidence type="ECO:0000256" key="5">
    <source>
        <dbReference type="ARBA" id="ARBA00022777"/>
    </source>
</evidence>
<dbReference type="GO" id="GO:0008478">
    <property type="term" value="F:pyridoxal kinase activity"/>
    <property type="evidence" value="ECO:0007669"/>
    <property type="project" value="UniProtKB-EC"/>
</dbReference>
<dbReference type="RefSeq" id="XP_067923948.1">
    <property type="nucleotide sequence ID" value="XM_068064078.1"/>
</dbReference>
<dbReference type="GO" id="GO:0005524">
    <property type="term" value="F:ATP binding"/>
    <property type="evidence" value="ECO:0007669"/>
    <property type="project" value="UniProtKB-KW"/>
</dbReference>
<proteinExistence type="inferred from homology"/>
<dbReference type="EC" id="2.7.1.35" evidence="2"/>
<dbReference type="InterPro" id="IPR029056">
    <property type="entry name" value="Ribokinase-like"/>
</dbReference>
<dbReference type="InterPro" id="IPR004625">
    <property type="entry name" value="PyrdxlKinase"/>
</dbReference>
<dbReference type="PANTHER" id="PTHR10534:SF2">
    <property type="entry name" value="PYRIDOXAL KINASE"/>
    <property type="match status" value="1"/>
</dbReference>
<dbReference type="GO" id="GO:0005829">
    <property type="term" value="C:cytosol"/>
    <property type="evidence" value="ECO:0007669"/>
    <property type="project" value="TreeGrafter"/>
</dbReference>
<keyword evidence="6" id="KW-0067">ATP-binding</keyword>
<protein>
    <recommendedName>
        <fullName evidence="2">pyridoxal kinase</fullName>
        <ecNumber evidence="2">2.7.1.35</ecNumber>
    </recommendedName>
</protein>
<evidence type="ECO:0000256" key="6">
    <source>
        <dbReference type="ARBA" id="ARBA00022840"/>
    </source>
</evidence>
<dbReference type="GO" id="GO:0009443">
    <property type="term" value="P:pyridoxal 5'-phosphate salvage"/>
    <property type="evidence" value="ECO:0007669"/>
    <property type="project" value="InterPro"/>
</dbReference>
<sequence>MGNGEHWRRRESGEVVPLPVVLSLQSHVVRSCVGGPAFTFPLQRQGFQVGCIYTTQFVDMYQHEGTTLTPSALRTLLDGVSPTPSVLLRRRQEGNNWSARLAPTGGGAISGPDCREAPSEPCDGSKSEASSARALSGWSTRPHDYIVSGFIGNVALVSEFASWLRKLRQVYHECMESVPLYLCDPVLGDQGHVYVHPDCLPAYASVLLPLADIITPNHWEALWLVSQRQRNMPVTGQDPDSDGQNHYAKAISDQGSSSSKAGTGWHTLQADHSGGDVEAPVTLSEAIDLVNRLHSLGPEVVVITSIELADENSPQATEPSCQSGRSTPNSTPALPAWESSSLSHSSLFLVASRQKRASPRCTPSCYRSRMHRSDGSEPQSTASCTERSTVEDESDSCETLRQKQVPPGDGGWSRSTDGATRRETQGHTWDDSSGSLHKETFSQKGDKLSKVSSPPARCSCEAPSRGLAQSHKREENKIGSVVEDEEDDVVYFIRFPKQEATLCGSGDLWTALFLAAFHHCHYHLGNAIERALAGTQAVIQNTIRLHGVKSECVDVIGSCQDIDAAPVVYPATRLPRSAAAVSREAVDEK</sequence>
<evidence type="ECO:0000256" key="2">
    <source>
        <dbReference type="ARBA" id="ARBA00012104"/>
    </source>
</evidence>
<keyword evidence="9" id="KW-1185">Reference proteome</keyword>
<keyword evidence="4" id="KW-0547">Nucleotide-binding</keyword>
<dbReference type="Proteomes" id="UP000221165">
    <property type="component" value="Unassembled WGS sequence"/>
</dbReference>
<organism evidence="8 9">
    <name type="scientific">Cystoisospora suis</name>
    <dbReference type="NCBI Taxonomy" id="483139"/>
    <lineage>
        <taxon>Eukaryota</taxon>
        <taxon>Sar</taxon>
        <taxon>Alveolata</taxon>
        <taxon>Apicomplexa</taxon>
        <taxon>Conoidasida</taxon>
        <taxon>Coccidia</taxon>
        <taxon>Eucoccidiorida</taxon>
        <taxon>Eimeriorina</taxon>
        <taxon>Sarcocystidae</taxon>
        <taxon>Cystoisospora</taxon>
    </lineage>
</organism>
<name>A0A2C6KE33_9APIC</name>
<feature type="compositionally biased region" description="Basic and acidic residues" evidence="7">
    <location>
        <begin position="419"/>
        <end position="449"/>
    </location>
</feature>
<evidence type="ECO:0000256" key="7">
    <source>
        <dbReference type="SAM" id="MobiDB-lite"/>
    </source>
</evidence>
<feature type="region of interest" description="Disordered" evidence="7">
    <location>
        <begin position="233"/>
        <end position="273"/>
    </location>
</feature>
<keyword evidence="5 8" id="KW-0418">Kinase</keyword>
<keyword evidence="3" id="KW-0808">Transferase</keyword>
<feature type="region of interest" description="Disordered" evidence="7">
    <location>
        <begin position="359"/>
        <end position="475"/>
    </location>
</feature>
<feature type="region of interest" description="Disordered" evidence="7">
    <location>
        <begin position="97"/>
        <end position="128"/>
    </location>
</feature>
<feature type="compositionally biased region" description="Basic and acidic residues" evidence="7">
    <location>
        <begin position="113"/>
        <end position="126"/>
    </location>
</feature>
<feature type="compositionally biased region" description="Polar residues" evidence="7">
    <location>
        <begin position="376"/>
        <end position="387"/>
    </location>
</feature>
<comment type="caution">
    <text evidence="8">The sequence shown here is derived from an EMBL/GenBank/DDBJ whole genome shotgun (WGS) entry which is preliminary data.</text>
</comment>
<evidence type="ECO:0000256" key="1">
    <source>
        <dbReference type="ARBA" id="ARBA00008805"/>
    </source>
</evidence>
<dbReference type="OrthoDB" id="333432at2759"/>
<dbReference type="EMBL" id="MIGC01001749">
    <property type="protein sequence ID" value="PHJ22271.1"/>
    <property type="molecule type" value="Genomic_DNA"/>
</dbReference>
<dbReference type="Gene3D" id="3.40.1190.20">
    <property type="match status" value="2"/>
</dbReference>
<reference evidence="8 9" key="1">
    <citation type="journal article" date="2017" name="Int. J. Parasitol.">
        <title>The genome of the protozoan parasite Cystoisospora suis and a reverse vaccinology approach to identify vaccine candidates.</title>
        <authorList>
            <person name="Palmieri N."/>
            <person name="Shrestha A."/>
            <person name="Ruttkowski B."/>
            <person name="Beck T."/>
            <person name="Vogl C."/>
            <person name="Tomley F."/>
            <person name="Blake D.P."/>
            <person name="Joachim A."/>
        </authorList>
    </citation>
    <scope>NUCLEOTIDE SEQUENCE [LARGE SCALE GENOMIC DNA]</scope>
    <source>
        <strain evidence="8 9">Wien I</strain>
    </source>
</reference>
<dbReference type="GeneID" id="94427289"/>
<dbReference type="SUPFAM" id="SSF53613">
    <property type="entry name" value="Ribokinase-like"/>
    <property type="match status" value="2"/>
</dbReference>
<evidence type="ECO:0000313" key="8">
    <source>
        <dbReference type="EMBL" id="PHJ22271.1"/>
    </source>
</evidence>
<feature type="region of interest" description="Disordered" evidence="7">
    <location>
        <begin position="311"/>
        <end position="338"/>
    </location>
</feature>
<comment type="similarity">
    <text evidence="1">Belongs to the pyridoxine kinase family.</text>
</comment>
<dbReference type="PANTHER" id="PTHR10534">
    <property type="entry name" value="PYRIDOXAL KINASE"/>
    <property type="match status" value="1"/>
</dbReference>